<comment type="caution">
    <text evidence="2">The sequence shown here is derived from an EMBL/GenBank/DDBJ whole genome shotgun (WGS) entry which is preliminary data.</text>
</comment>
<dbReference type="Proteomes" id="UP001501126">
    <property type="component" value="Unassembled WGS sequence"/>
</dbReference>
<dbReference type="InterPro" id="IPR054187">
    <property type="entry name" value="DUF6892"/>
</dbReference>
<evidence type="ECO:0000313" key="3">
    <source>
        <dbReference type="Proteomes" id="UP001501126"/>
    </source>
</evidence>
<accession>A0ABP3Y2Z6</accession>
<name>A0ABP3Y2Z6_9FLAO</name>
<reference evidence="3" key="1">
    <citation type="journal article" date="2019" name="Int. J. Syst. Evol. Microbiol.">
        <title>The Global Catalogue of Microorganisms (GCM) 10K type strain sequencing project: providing services to taxonomists for standard genome sequencing and annotation.</title>
        <authorList>
            <consortium name="The Broad Institute Genomics Platform"/>
            <consortium name="The Broad Institute Genome Sequencing Center for Infectious Disease"/>
            <person name="Wu L."/>
            <person name="Ma J."/>
        </authorList>
    </citation>
    <scope>NUCLEOTIDE SEQUENCE [LARGE SCALE GENOMIC DNA]</scope>
    <source>
        <strain evidence="3">JCM 16083</strain>
    </source>
</reference>
<keyword evidence="3" id="KW-1185">Reference proteome</keyword>
<gene>
    <name evidence="2" type="ORF">GCM10009118_14630</name>
</gene>
<evidence type="ECO:0000313" key="2">
    <source>
        <dbReference type="EMBL" id="GAA0875055.1"/>
    </source>
</evidence>
<protein>
    <recommendedName>
        <fullName evidence="1">DUF6892 domain-containing protein</fullName>
    </recommendedName>
</protein>
<dbReference type="RefSeq" id="WP_343786106.1">
    <property type="nucleotide sequence ID" value="NZ_BAAAFH010000007.1"/>
</dbReference>
<feature type="domain" description="DUF6892" evidence="1">
    <location>
        <begin position="4"/>
        <end position="194"/>
    </location>
</feature>
<dbReference type="Pfam" id="PF21832">
    <property type="entry name" value="DUF6892"/>
    <property type="match status" value="1"/>
</dbReference>
<sequence length="200" mass="22785">MEDNLKLYVLGALLVTDEDEPNEVGIEIGEFPYDDFYQETIGRSIDLEEEGYETINDVKEYLLKYPLRPEQMESITYLGIDTECSAYETLVAPYEDYYPGGPTTVFSLEGIEQLPRLRSINLSLLDGLCNLEPLTRLNELEEITGITTQIKDFSPLLRIETLKSFLAAGVINSPELLRSFKEIMEQLRQKGVQVEDLVTD</sequence>
<proteinExistence type="predicted"/>
<evidence type="ECO:0000259" key="1">
    <source>
        <dbReference type="Pfam" id="PF21832"/>
    </source>
</evidence>
<dbReference type="EMBL" id="BAAAFH010000007">
    <property type="protein sequence ID" value="GAA0875055.1"/>
    <property type="molecule type" value="Genomic_DNA"/>
</dbReference>
<organism evidence="2 3">
    <name type="scientific">Wandonia haliotis</name>
    <dbReference type="NCBI Taxonomy" id="574963"/>
    <lineage>
        <taxon>Bacteria</taxon>
        <taxon>Pseudomonadati</taxon>
        <taxon>Bacteroidota</taxon>
        <taxon>Flavobacteriia</taxon>
        <taxon>Flavobacteriales</taxon>
        <taxon>Crocinitomicaceae</taxon>
        <taxon>Wandonia</taxon>
    </lineage>
</organism>